<reference evidence="5" key="2">
    <citation type="submission" date="2015-01" db="EMBL/GenBank/DDBJ databases">
        <title>Evolutionary Origins and Diversification of the Mycorrhizal Mutualists.</title>
        <authorList>
            <consortium name="DOE Joint Genome Institute"/>
            <consortium name="Mycorrhizal Genomics Consortium"/>
            <person name="Kohler A."/>
            <person name="Kuo A."/>
            <person name="Nagy L.G."/>
            <person name="Floudas D."/>
            <person name="Copeland A."/>
            <person name="Barry K.W."/>
            <person name="Cichocki N."/>
            <person name="Veneault-Fourrey C."/>
            <person name="LaButti K."/>
            <person name="Lindquist E.A."/>
            <person name="Lipzen A."/>
            <person name="Lundell T."/>
            <person name="Morin E."/>
            <person name="Murat C."/>
            <person name="Riley R."/>
            <person name="Ohm R."/>
            <person name="Sun H."/>
            <person name="Tunlid A."/>
            <person name="Henrissat B."/>
            <person name="Grigoriev I.V."/>
            <person name="Hibbett D.S."/>
            <person name="Martin F."/>
        </authorList>
    </citation>
    <scope>NUCLEOTIDE SEQUENCE [LARGE SCALE GENOMIC DNA]</scope>
    <source>
        <strain evidence="5">Zn</strain>
    </source>
</reference>
<dbReference type="PANTHER" id="PTHR31001">
    <property type="entry name" value="UNCHARACTERIZED TRANSCRIPTIONAL REGULATORY PROTEIN"/>
    <property type="match status" value="1"/>
</dbReference>
<keyword evidence="5" id="KW-1185">Reference proteome</keyword>
<dbReference type="InterPro" id="IPR050613">
    <property type="entry name" value="Sec_Metabolite_Reg"/>
</dbReference>
<dbReference type="GO" id="GO:0006351">
    <property type="term" value="P:DNA-templated transcription"/>
    <property type="evidence" value="ECO:0007669"/>
    <property type="project" value="InterPro"/>
</dbReference>
<organism evidence="4 5">
    <name type="scientific">Oidiodendron maius (strain Zn)</name>
    <dbReference type="NCBI Taxonomy" id="913774"/>
    <lineage>
        <taxon>Eukaryota</taxon>
        <taxon>Fungi</taxon>
        <taxon>Dikarya</taxon>
        <taxon>Ascomycota</taxon>
        <taxon>Pezizomycotina</taxon>
        <taxon>Leotiomycetes</taxon>
        <taxon>Leotiomycetes incertae sedis</taxon>
        <taxon>Myxotrichaceae</taxon>
        <taxon>Oidiodendron</taxon>
    </lineage>
</organism>
<evidence type="ECO:0000313" key="4">
    <source>
        <dbReference type="EMBL" id="KIM99198.1"/>
    </source>
</evidence>
<dbReference type="AlphaFoldDB" id="A0A0C3CJU2"/>
<gene>
    <name evidence="4" type="ORF">OIDMADRAFT_166834</name>
</gene>
<evidence type="ECO:0000256" key="1">
    <source>
        <dbReference type="ARBA" id="ARBA00004123"/>
    </source>
</evidence>
<dbReference type="CDD" id="cd12148">
    <property type="entry name" value="fungal_TF_MHR"/>
    <property type="match status" value="1"/>
</dbReference>
<evidence type="ECO:0000256" key="2">
    <source>
        <dbReference type="ARBA" id="ARBA00023242"/>
    </source>
</evidence>
<dbReference type="OrthoDB" id="5344325at2759"/>
<dbReference type="PANTHER" id="PTHR31001:SF87">
    <property type="entry name" value="COL-21"/>
    <property type="match status" value="1"/>
</dbReference>
<dbReference type="Proteomes" id="UP000054321">
    <property type="component" value="Unassembled WGS sequence"/>
</dbReference>
<name>A0A0C3CJU2_OIDMZ</name>
<dbReference type="InParanoid" id="A0A0C3CJU2"/>
<sequence>MTILGRDSPTITAVQHDLMRALWLKNCSQGKKAWHILGGAIRMAQDLGLHLQSKVYQKAESEVEETLSQLWYDEYKRRLWIKLFSWDSHMAFTLSRPRTINCSDCTIRTPLDCDIPADPSSTVPTALAEHDPPSAFTPHLFQYAVCQQMHKAMTLGADKPHLKDYTIIKTVNDQIISLVDDLPPAHRPNNPDTSWDARYPNIPKQRQQIVTAANSFLMALHRPHAGAYAASRQAALQAALNTLDAQERLFNQMGTRYYNIHALSFYTLDAGIFLAVTAIKYPPTDLALLDLIHDALRKAIYRLDLAQRNIQLAKSGGQILKLCYRKMEKSGFYYGSLSAQDNSTHDVDRTSLLHCSDEAAPSDTWMGVQSSLPSARHPNLSAATVDIDQLYGAIRFEDLIEPQFDMESWVQQMNQSVEPAEDLAWI</sequence>
<keyword evidence="2" id="KW-0539">Nucleus</keyword>
<reference evidence="4 5" key="1">
    <citation type="submission" date="2014-04" db="EMBL/GenBank/DDBJ databases">
        <authorList>
            <consortium name="DOE Joint Genome Institute"/>
            <person name="Kuo A."/>
            <person name="Martino E."/>
            <person name="Perotto S."/>
            <person name="Kohler A."/>
            <person name="Nagy L.G."/>
            <person name="Floudas D."/>
            <person name="Copeland A."/>
            <person name="Barry K.W."/>
            <person name="Cichocki N."/>
            <person name="Veneault-Fourrey C."/>
            <person name="LaButti K."/>
            <person name="Lindquist E.A."/>
            <person name="Lipzen A."/>
            <person name="Lundell T."/>
            <person name="Morin E."/>
            <person name="Murat C."/>
            <person name="Sun H."/>
            <person name="Tunlid A."/>
            <person name="Henrissat B."/>
            <person name="Grigoriev I.V."/>
            <person name="Hibbett D.S."/>
            <person name="Martin F."/>
            <person name="Nordberg H.P."/>
            <person name="Cantor M.N."/>
            <person name="Hua S.X."/>
        </authorList>
    </citation>
    <scope>NUCLEOTIDE SEQUENCE [LARGE SCALE GENOMIC DNA]</scope>
    <source>
        <strain evidence="4 5">Zn</strain>
    </source>
</reference>
<dbReference type="EMBL" id="KN832879">
    <property type="protein sequence ID" value="KIM99198.1"/>
    <property type="molecule type" value="Genomic_DNA"/>
</dbReference>
<dbReference type="GO" id="GO:0008270">
    <property type="term" value="F:zinc ion binding"/>
    <property type="evidence" value="ECO:0007669"/>
    <property type="project" value="InterPro"/>
</dbReference>
<dbReference type="SMART" id="SM00906">
    <property type="entry name" value="Fungal_trans"/>
    <property type="match status" value="1"/>
</dbReference>
<evidence type="ECO:0000259" key="3">
    <source>
        <dbReference type="SMART" id="SM00906"/>
    </source>
</evidence>
<dbReference type="InterPro" id="IPR007219">
    <property type="entry name" value="XnlR_reg_dom"/>
</dbReference>
<dbReference type="HOGENOM" id="CLU_609816_0_0_1"/>
<protein>
    <recommendedName>
        <fullName evidence="3">Xylanolytic transcriptional activator regulatory domain-containing protein</fullName>
    </recommendedName>
</protein>
<evidence type="ECO:0000313" key="5">
    <source>
        <dbReference type="Proteomes" id="UP000054321"/>
    </source>
</evidence>
<comment type="subcellular location">
    <subcellularLocation>
        <location evidence="1">Nucleus</location>
    </subcellularLocation>
</comment>
<feature type="domain" description="Xylanolytic transcriptional activator regulatory" evidence="3">
    <location>
        <begin position="33"/>
        <end position="118"/>
    </location>
</feature>
<dbReference type="STRING" id="913774.A0A0C3CJU2"/>
<accession>A0A0C3CJU2</accession>
<dbReference type="Pfam" id="PF04082">
    <property type="entry name" value="Fungal_trans"/>
    <property type="match status" value="1"/>
</dbReference>
<dbReference type="GO" id="GO:0003677">
    <property type="term" value="F:DNA binding"/>
    <property type="evidence" value="ECO:0007669"/>
    <property type="project" value="InterPro"/>
</dbReference>
<proteinExistence type="predicted"/>
<dbReference type="GO" id="GO:0005634">
    <property type="term" value="C:nucleus"/>
    <property type="evidence" value="ECO:0007669"/>
    <property type="project" value="UniProtKB-SubCell"/>
</dbReference>